<proteinExistence type="predicted"/>
<evidence type="ECO:0000313" key="4">
    <source>
        <dbReference type="Proteomes" id="UP000184604"/>
    </source>
</evidence>
<sequence>MINDKLILMSTRLKIPQPRKNYIIREELFSKLDGMSEYRVILIKGGAGTGKTTLITSFAKERSISNLKWISLDESCNNVFLFWNYFIKAVGGCLEASKQELIFLYNCNLEKSSLKNLLTLLINAVSNQEDIFIVLDDFYYITDSFLLHTIEFFLKNVSNNVHVILLTRQEPLLYLGTLNMDSKLLLIDENDLKLSKELGIKFLKDTLKVNFRQEILDFINDLCEGWIGGLQLVAAGAVGKNEDDIMKLSFQNRFVTEYLTKEIYELLSTEEKQFVVVTSILPYFNQEIAQQLLEEIDFEKVMDSLQKKNILIICIDEEKGIYRYHNILKEYLKEKFKDIHKETQIQFHVKAADIMRNLGDFDQCIEQLIFAGDYFSVMKCILELPGNMALFIYGERIPEEFIIQNPDFAYQYFFYNYANLEFEKCKEIYDVLKINIQVFL</sequence>
<dbReference type="Pfam" id="PF25873">
    <property type="entry name" value="WHD_MalT"/>
    <property type="match status" value="1"/>
</dbReference>
<evidence type="ECO:0000313" key="3">
    <source>
        <dbReference type="EMBL" id="APM39126.1"/>
    </source>
</evidence>
<feature type="domain" description="NB-ARC" evidence="1">
    <location>
        <begin position="26"/>
        <end position="171"/>
    </location>
</feature>
<dbReference type="Gene3D" id="3.40.50.300">
    <property type="entry name" value="P-loop containing nucleotide triphosphate hydrolases"/>
    <property type="match status" value="1"/>
</dbReference>
<dbReference type="InterPro" id="IPR059106">
    <property type="entry name" value="WHD_MalT"/>
</dbReference>
<accession>A0A1L5F7W9</accession>
<dbReference type="EMBL" id="CP018335">
    <property type="protein sequence ID" value="APM39126.1"/>
    <property type="molecule type" value="Genomic_DNA"/>
</dbReference>
<feature type="domain" description="MalT-like winged helix" evidence="2">
    <location>
        <begin position="261"/>
        <end position="341"/>
    </location>
</feature>
<evidence type="ECO:0000259" key="1">
    <source>
        <dbReference type="Pfam" id="PF00931"/>
    </source>
</evidence>
<dbReference type="AlphaFoldDB" id="A0A1L5F7W9"/>
<dbReference type="OrthoDB" id="9789465at2"/>
<reference evidence="3 4" key="1">
    <citation type="submission" date="2016-12" db="EMBL/GenBank/DDBJ databases">
        <title>Complete genome sequence of Clostridium kluyveri JZZ isolated from the pit mud of a Chinese flavor liquor-making factory.</title>
        <authorList>
            <person name="Wang Y."/>
        </authorList>
    </citation>
    <scope>NUCLEOTIDE SEQUENCE [LARGE SCALE GENOMIC DNA]</scope>
    <source>
        <strain evidence="3 4">JZZ</strain>
    </source>
</reference>
<dbReference type="SUPFAM" id="SSF52540">
    <property type="entry name" value="P-loop containing nucleoside triphosphate hydrolases"/>
    <property type="match status" value="1"/>
</dbReference>
<organism evidence="3 4">
    <name type="scientific">Clostridium kluyveri</name>
    <dbReference type="NCBI Taxonomy" id="1534"/>
    <lineage>
        <taxon>Bacteria</taxon>
        <taxon>Bacillati</taxon>
        <taxon>Bacillota</taxon>
        <taxon>Clostridia</taxon>
        <taxon>Eubacteriales</taxon>
        <taxon>Clostridiaceae</taxon>
        <taxon>Clostridium</taxon>
    </lineage>
</organism>
<evidence type="ECO:0008006" key="5">
    <source>
        <dbReference type="Google" id="ProtNLM"/>
    </source>
</evidence>
<protein>
    <recommendedName>
        <fullName evidence="5">AAA+ ATPase domain-containing protein</fullName>
    </recommendedName>
</protein>
<evidence type="ECO:0000259" key="2">
    <source>
        <dbReference type="Pfam" id="PF25873"/>
    </source>
</evidence>
<gene>
    <name evidence="3" type="ORF">BS101_10400</name>
</gene>
<name>A0A1L5F7W9_CLOKL</name>
<dbReference type="InterPro" id="IPR002182">
    <property type="entry name" value="NB-ARC"/>
</dbReference>
<dbReference type="Proteomes" id="UP000184604">
    <property type="component" value="Chromosome"/>
</dbReference>
<dbReference type="RefSeq" id="WP_073538762.1">
    <property type="nucleotide sequence ID" value="NZ_CP018335.1"/>
</dbReference>
<dbReference type="InterPro" id="IPR027417">
    <property type="entry name" value="P-loop_NTPase"/>
</dbReference>
<dbReference type="Pfam" id="PF00931">
    <property type="entry name" value="NB-ARC"/>
    <property type="match status" value="1"/>
</dbReference>